<name>A0A7T7CL88_9CAUD</name>
<sequence>MSLSTTLLSIVKPFTSNAQQVGEVADTLVVADQLTTRTYVNLRSRVVQQLIRNHGYELLNHHIGEGTVSAKLQAPHGTRFWLVFSNTGEFTIGVDCAC</sequence>
<dbReference type="EMBL" id="MW423739">
    <property type="protein sequence ID" value="QQK88568.1"/>
    <property type="molecule type" value="Genomic_DNA"/>
</dbReference>
<reference evidence="1" key="1">
    <citation type="submission" date="2020-12" db="EMBL/GenBank/DDBJ databases">
        <authorList>
            <person name="Hu Z."/>
        </authorList>
    </citation>
    <scope>NUCLEOTIDE SEQUENCE</scope>
</reference>
<proteinExistence type="predicted"/>
<protein>
    <submittedName>
        <fullName evidence="1">Uncharacterized protein</fullName>
    </submittedName>
</protein>
<organism evidence="1">
    <name type="scientific">Vibrio phage PH669</name>
    <dbReference type="NCBI Taxonomy" id="2800823"/>
    <lineage>
        <taxon>Viruses</taxon>
        <taxon>Duplodnaviria</taxon>
        <taxon>Heunggongvirae</taxon>
        <taxon>Uroviricota</taxon>
        <taxon>Caudoviricetes</taxon>
        <taxon>Queuovirinae</taxon>
    </lineage>
</organism>
<evidence type="ECO:0000313" key="1">
    <source>
        <dbReference type="EMBL" id="QQK88568.1"/>
    </source>
</evidence>
<accession>A0A7T7CL88</accession>